<organism evidence="1">
    <name type="scientific">Glycine max</name>
    <name type="common">Soybean</name>
    <name type="synonym">Glycine hispida</name>
    <dbReference type="NCBI Taxonomy" id="3847"/>
    <lineage>
        <taxon>Eukaryota</taxon>
        <taxon>Viridiplantae</taxon>
        <taxon>Streptophyta</taxon>
        <taxon>Embryophyta</taxon>
        <taxon>Tracheophyta</taxon>
        <taxon>Spermatophyta</taxon>
        <taxon>Magnoliopsida</taxon>
        <taxon>eudicotyledons</taxon>
        <taxon>Gunneridae</taxon>
        <taxon>Pentapetalae</taxon>
        <taxon>rosids</taxon>
        <taxon>fabids</taxon>
        <taxon>Fabales</taxon>
        <taxon>Fabaceae</taxon>
        <taxon>Papilionoideae</taxon>
        <taxon>50 kb inversion clade</taxon>
        <taxon>NPAAA clade</taxon>
        <taxon>indigoferoid/millettioid clade</taxon>
        <taxon>Phaseoleae</taxon>
        <taxon>Glycine</taxon>
        <taxon>Glycine subgen. Soja</taxon>
    </lineage>
</organism>
<accession>A0A0R0I9R0</accession>
<protein>
    <submittedName>
        <fullName evidence="1 2">Uncharacterized protein</fullName>
    </submittedName>
</protein>
<dbReference type="EnsemblPlants" id="KRH36084">
    <property type="protein sequence ID" value="KRH36084"/>
    <property type="gene ID" value="GLYMA_10G282500"/>
</dbReference>
<keyword evidence="3" id="KW-1185">Reference proteome</keyword>
<evidence type="ECO:0000313" key="1">
    <source>
        <dbReference type="EMBL" id="KRH36084.1"/>
    </source>
</evidence>
<reference evidence="2" key="2">
    <citation type="submission" date="2018-02" db="UniProtKB">
        <authorList>
            <consortium name="EnsemblPlants"/>
        </authorList>
    </citation>
    <scope>IDENTIFICATION</scope>
    <source>
        <strain evidence="2">Williams 82</strain>
    </source>
</reference>
<evidence type="ECO:0000313" key="2">
    <source>
        <dbReference type="EnsemblPlants" id="KRH36084"/>
    </source>
</evidence>
<reference evidence="1" key="3">
    <citation type="submission" date="2018-07" db="EMBL/GenBank/DDBJ databases">
        <title>WGS assembly of Glycine max.</title>
        <authorList>
            <person name="Schmutz J."/>
            <person name="Cannon S."/>
            <person name="Schlueter J."/>
            <person name="Ma J."/>
            <person name="Mitros T."/>
            <person name="Nelson W."/>
            <person name="Hyten D."/>
            <person name="Song Q."/>
            <person name="Thelen J."/>
            <person name="Cheng J."/>
            <person name="Xu D."/>
            <person name="Hellsten U."/>
            <person name="May G."/>
            <person name="Yu Y."/>
            <person name="Sakurai T."/>
            <person name="Umezawa T."/>
            <person name="Bhattacharyya M."/>
            <person name="Sandhu D."/>
            <person name="Valliyodan B."/>
            <person name="Lindquist E."/>
            <person name="Peto M."/>
            <person name="Grant D."/>
            <person name="Shu S."/>
            <person name="Goodstein D."/>
            <person name="Barry K."/>
            <person name="Futrell-Griggs M."/>
            <person name="Abernathy B."/>
            <person name="Du J."/>
            <person name="Tian Z."/>
            <person name="Zhu L."/>
            <person name="Gill N."/>
            <person name="Joshi T."/>
            <person name="Libault M."/>
            <person name="Sethuraman A."/>
            <person name="Zhang X."/>
            <person name="Shinozaki K."/>
            <person name="Nguyen H."/>
            <person name="Wing R."/>
            <person name="Cregan P."/>
            <person name="Specht J."/>
            <person name="Grimwood J."/>
            <person name="Rokhsar D."/>
            <person name="Stacey G."/>
            <person name="Shoemaker R."/>
            <person name="Jackson S."/>
        </authorList>
    </citation>
    <scope>NUCLEOTIDE SEQUENCE</scope>
    <source>
        <tissue evidence="1">Callus</tissue>
    </source>
</reference>
<reference evidence="1 2" key="1">
    <citation type="journal article" date="2010" name="Nature">
        <title>Genome sequence of the palaeopolyploid soybean.</title>
        <authorList>
            <person name="Schmutz J."/>
            <person name="Cannon S.B."/>
            <person name="Schlueter J."/>
            <person name="Ma J."/>
            <person name="Mitros T."/>
            <person name="Nelson W."/>
            <person name="Hyten D.L."/>
            <person name="Song Q."/>
            <person name="Thelen J.J."/>
            <person name="Cheng J."/>
            <person name="Xu D."/>
            <person name="Hellsten U."/>
            <person name="May G.D."/>
            <person name="Yu Y."/>
            <person name="Sakurai T."/>
            <person name="Umezawa T."/>
            <person name="Bhattacharyya M.K."/>
            <person name="Sandhu D."/>
            <person name="Valliyodan B."/>
            <person name="Lindquist E."/>
            <person name="Peto M."/>
            <person name="Grant D."/>
            <person name="Shu S."/>
            <person name="Goodstein D."/>
            <person name="Barry K."/>
            <person name="Futrell-Griggs M."/>
            <person name="Abernathy B."/>
            <person name="Du J."/>
            <person name="Tian Z."/>
            <person name="Zhu L."/>
            <person name="Gill N."/>
            <person name="Joshi T."/>
            <person name="Libault M."/>
            <person name="Sethuraman A."/>
            <person name="Zhang X.-C."/>
            <person name="Shinozaki K."/>
            <person name="Nguyen H.T."/>
            <person name="Wing R.A."/>
            <person name="Cregan P."/>
            <person name="Specht J."/>
            <person name="Grimwood J."/>
            <person name="Rokhsar D."/>
            <person name="Stacey G."/>
            <person name="Shoemaker R.C."/>
            <person name="Jackson S.A."/>
        </authorList>
    </citation>
    <scope>NUCLEOTIDE SEQUENCE</scope>
    <source>
        <strain evidence="2">cv. Williams 82</strain>
        <tissue evidence="1">Callus</tissue>
    </source>
</reference>
<gene>
    <name evidence="1" type="ORF">GLYMA_10G282500</name>
</gene>
<dbReference type="EMBL" id="CM000843">
    <property type="protein sequence ID" value="KRH36084.1"/>
    <property type="molecule type" value="Genomic_DNA"/>
</dbReference>
<dbReference type="InParanoid" id="A0A0R0I9R0"/>
<dbReference type="AlphaFoldDB" id="A0A0R0I9R0"/>
<sequence length="79" mass="9454">MKSPERSFDIDGEFPESNIQYSEAITLLNNTTNYMKLKNLRQLSWLSKKRNIHINTTKYMKLKNLRQLSRLSKKNIHIE</sequence>
<evidence type="ECO:0000313" key="3">
    <source>
        <dbReference type="Proteomes" id="UP000008827"/>
    </source>
</evidence>
<name>A0A0R0I9R0_SOYBN</name>
<proteinExistence type="predicted"/>
<dbReference type="Proteomes" id="UP000008827">
    <property type="component" value="Chromosome 10"/>
</dbReference>
<dbReference type="Gramene" id="KRH36084">
    <property type="protein sequence ID" value="KRH36084"/>
    <property type="gene ID" value="GLYMA_10G282500"/>
</dbReference>